<dbReference type="EC" id="1.1.1.31" evidence="3"/>
<dbReference type="GO" id="GO:0051287">
    <property type="term" value="F:NAD binding"/>
    <property type="evidence" value="ECO:0007669"/>
    <property type="project" value="InterPro"/>
</dbReference>
<dbReference type="OrthoDB" id="21615at2759"/>
<dbReference type="FunFam" id="1.10.1040.10:FF:000006">
    <property type="entry name" value="3-hydroxyisobutyrate dehydrogenase"/>
    <property type="match status" value="1"/>
</dbReference>
<dbReference type="InterPro" id="IPR002204">
    <property type="entry name" value="3-OH-isobutyrate_DH-rel_CS"/>
</dbReference>
<dbReference type="InterPro" id="IPR036291">
    <property type="entry name" value="NAD(P)-bd_dom_sf"/>
</dbReference>
<keyword evidence="4" id="KW-0101">Branched-chain amino acid catabolism</keyword>
<comment type="similarity">
    <text evidence="2">Belongs to the HIBADH-related family. 3-hydroxyisobutyrate dehydrogenase subfamily.</text>
</comment>
<dbReference type="Proteomes" id="UP000799424">
    <property type="component" value="Unassembled WGS sequence"/>
</dbReference>
<dbReference type="Pfam" id="PF14833">
    <property type="entry name" value="NAD_binding_11"/>
    <property type="match status" value="1"/>
</dbReference>
<dbReference type="PANTHER" id="PTHR22981">
    <property type="entry name" value="3-HYDROXYISOBUTYRATE DEHYDROGENASE-RELATED"/>
    <property type="match status" value="1"/>
</dbReference>
<dbReference type="GO" id="GO:0005739">
    <property type="term" value="C:mitochondrion"/>
    <property type="evidence" value="ECO:0007669"/>
    <property type="project" value="TreeGrafter"/>
</dbReference>
<evidence type="ECO:0000256" key="6">
    <source>
        <dbReference type="ARBA" id="ARBA00023027"/>
    </source>
</evidence>
<dbReference type="PANTHER" id="PTHR22981:SF81">
    <property type="entry name" value="DEHYDROGENASE, PUTATIVE-RELATED"/>
    <property type="match status" value="1"/>
</dbReference>
<dbReference type="InterPro" id="IPR006115">
    <property type="entry name" value="6PGDH_NADP-bd"/>
</dbReference>
<evidence type="ECO:0000256" key="3">
    <source>
        <dbReference type="ARBA" id="ARBA00012991"/>
    </source>
</evidence>
<evidence type="ECO:0000256" key="7">
    <source>
        <dbReference type="ARBA" id="ARBA00049197"/>
    </source>
</evidence>
<keyword evidence="12" id="KW-1185">Reference proteome</keyword>
<evidence type="ECO:0000256" key="2">
    <source>
        <dbReference type="ARBA" id="ARBA00006013"/>
    </source>
</evidence>
<evidence type="ECO:0000313" key="11">
    <source>
        <dbReference type="EMBL" id="KAF2831807.1"/>
    </source>
</evidence>
<evidence type="ECO:0000259" key="10">
    <source>
        <dbReference type="Pfam" id="PF14833"/>
    </source>
</evidence>
<dbReference type="GO" id="GO:0006574">
    <property type="term" value="P:L-valine catabolic process"/>
    <property type="evidence" value="ECO:0007669"/>
    <property type="project" value="TreeGrafter"/>
</dbReference>
<evidence type="ECO:0000259" key="9">
    <source>
        <dbReference type="Pfam" id="PF03446"/>
    </source>
</evidence>
<evidence type="ECO:0000256" key="4">
    <source>
        <dbReference type="ARBA" id="ARBA00022456"/>
    </source>
</evidence>
<organism evidence="11 12">
    <name type="scientific">Ophiobolus disseminans</name>
    <dbReference type="NCBI Taxonomy" id="1469910"/>
    <lineage>
        <taxon>Eukaryota</taxon>
        <taxon>Fungi</taxon>
        <taxon>Dikarya</taxon>
        <taxon>Ascomycota</taxon>
        <taxon>Pezizomycotina</taxon>
        <taxon>Dothideomycetes</taxon>
        <taxon>Pleosporomycetidae</taxon>
        <taxon>Pleosporales</taxon>
        <taxon>Pleosporineae</taxon>
        <taxon>Phaeosphaeriaceae</taxon>
        <taxon>Ophiobolus</taxon>
    </lineage>
</organism>
<evidence type="ECO:0000256" key="8">
    <source>
        <dbReference type="PIRSR" id="PIRSR000103-1"/>
    </source>
</evidence>
<dbReference type="GO" id="GO:0050661">
    <property type="term" value="F:NADP binding"/>
    <property type="evidence" value="ECO:0007669"/>
    <property type="project" value="InterPro"/>
</dbReference>
<dbReference type="PIRSF" id="PIRSF000103">
    <property type="entry name" value="HIBADH"/>
    <property type="match status" value="1"/>
</dbReference>
<dbReference type="SUPFAM" id="SSF48179">
    <property type="entry name" value="6-phosphogluconate dehydrogenase C-terminal domain-like"/>
    <property type="match status" value="1"/>
</dbReference>
<sequence>MADNYAFIGLGAMGYAMAMNIRKKMPSSSTLYINDINAAACARFKQEFASYGPIEIVPTAREAAENASVLISIVPGAADVKAVYLDEVTGVIAVKKNKDRLMLECSTIDVESTKEVGRKVMSEGRGVYIDAPVSGGVPAAESGTLAMLIGHPAPSTSLPSPPSQQLSAVLSMLGAPSKFIYLHTLGAGLTAKISNNYLSGTILLATAEALAMGVKHGLDPADLYAVIKNSTGQSWMCDHVMPIPNVQTEYWVPSNTGYKPGFKTQMMLKDLGLGIEGARQVGVTPNMGEAAMRVWESAARDERCRDRDGSSIYLHVGGVLPEGYGDGGRRGEDGTWEFE</sequence>
<dbReference type="InterPro" id="IPR015815">
    <property type="entry name" value="HIBADH-related"/>
</dbReference>
<dbReference type="Pfam" id="PF03446">
    <property type="entry name" value="NAD_binding_2"/>
    <property type="match status" value="1"/>
</dbReference>
<dbReference type="InterPro" id="IPR013328">
    <property type="entry name" value="6PGD_dom2"/>
</dbReference>
<feature type="domain" description="6-phosphogluconate dehydrogenase NADP-binding" evidence="9">
    <location>
        <begin position="5"/>
        <end position="153"/>
    </location>
</feature>
<dbReference type="EMBL" id="MU006218">
    <property type="protein sequence ID" value="KAF2831807.1"/>
    <property type="molecule type" value="Genomic_DNA"/>
</dbReference>
<dbReference type="PROSITE" id="PS00895">
    <property type="entry name" value="3_HYDROXYISOBUT_DH"/>
    <property type="match status" value="1"/>
</dbReference>
<dbReference type="GO" id="GO:0008442">
    <property type="term" value="F:3-hydroxyisobutyrate dehydrogenase activity"/>
    <property type="evidence" value="ECO:0007669"/>
    <property type="project" value="UniProtKB-EC"/>
</dbReference>
<keyword evidence="6" id="KW-0520">NAD</keyword>
<protein>
    <recommendedName>
        <fullName evidence="3">3-hydroxyisobutyrate dehydrogenase</fullName>
        <ecNumber evidence="3">1.1.1.31</ecNumber>
    </recommendedName>
</protein>
<evidence type="ECO:0000256" key="5">
    <source>
        <dbReference type="ARBA" id="ARBA00023002"/>
    </source>
</evidence>
<name>A0A6A7AGK5_9PLEO</name>
<feature type="active site" evidence="8">
    <location>
        <position position="192"/>
    </location>
</feature>
<feature type="domain" description="3-hydroxyisobutyrate dehydrogenase-like NAD-binding" evidence="10">
    <location>
        <begin position="186"/>
        <end position="313"/>
    </location>
</feature>
<proteinExistence type="inferred from homology"/>
<evidence type="ECO:0000256" key="1">
    <source>
        <dbReference type="ARBA" id="ARBA00005109"/>
    </source>
</evidence>
<dbReference type="Gene3D" id="1.10.1040.10">
    <property type="entry name" value="N-(1-d-carboxylethyl)-l-norvaline Dehydrogenase, domain 2"/>
    <property type="match status" value="1"/>
</dbReference>
<reference evidence="11" key="1">
    <citation type="journal article" date="2020" name="Stud. Mycol.">
        <title>101 Dothideomycetes genomes: a test case for predicting lifestyles and emergence of pathogens.</title>
        <authorList>
            <person name="Haridas S."/>
            <person name="Albert R."/>
            <person name="Binder M."/>
            <person name="Bloem J."/>
            <person name="Labutti K."/>
            <person name="Salamov A."/>
            <person name="Andreopoulos B."/>
            <person name="Baker S."/>
            <person name="Barry K."/>
            <person name="Bills G."/>
            <person name="Bluhm B."/>
            <person name="Cannon C."/>
            <person name="Castanera R."/>
            <person name="Culley D."/>
            <person name="Daum C."/>
            <person name="Ezra D."/>
            <person name="Gonzalez J."/>
            <person name="Henrissat B."/>
            <person name="Kuo A."/>
            <person name="Liang C."/>
            <person name="Lipzen A."/>
            <person name="Lutzoni F."/>
            <person name="Magnuson J."/>
            <person name="Mondo S."/>
            <person name="Nolan M."/>
            <person name="Ohm R."/>
            <person name="Pangilinan J."/>
            <person name="Park H.-J."/>
            <person name="Ramirez L."/>
            <person name="Alfaro M."/>
            <person name="Sun H."/>
            <person name="Tritt A."/>
            <person name="Yoshinaga Y."/>
            <person name="Zwiers L.-H."/>
            <person name="Turgeon B."/>
            <person name="Goodwin S."/>
            <person name="Spatafora J."/>
            <person name="Crous P."/>
            <person name="Grigoriev I."/>
        </authorList>
    </citation>
    <scope>NUCLEOTIDE SEQUENCE</scope>
    <source>
        <strain evidence="11">CBS 113818</strain>
    </source>
</reference>
<comment type="catalytic activity">
    <reaction evidence="7">
        <text>3-hydroxy-2-methylpropanoate + NAD(+) = 2-methyl-3-oxopropanoate + NADH + H(+)</text>
        <dbReference type="Rhea" id="RHEA:17681"/>
        <dbReference type="ChEBI" id="CHEBI:11805"/>
        <dbReference type="ChEBI" id="CHEBI:15378"/>
        <dbReference type="ChEBI" id="CHEBI:57540"/>
        <dbReference type="ChEBI" id="CHEBI:57700"/>
        <dbReference type="ChEBI" id="CHEBI:57945"/>
        <dbReference type="EC" id="1.1.1.31"/>
    </reaction>
</comment>
<keyword evidence="5" id="KW-0560">Oxidoreductase</keyword>
<accession>A0A6A7AGK5</accession>
<dbReference type="InterPro" id="IPR029154">
    <property type="entry name" value="HIBADH-like_NADP-bd"/>
</dbReference>
<dbReference type="Gene3D" id="3.40.50.720">
    <property type="entry name" value="NAD(P)-binding Rossmann-like Domain"/>
    <property type="match status" value="1"/>
</dbReference>
<gene>
    <name evidence="11" type="ORF">CC86DRAFT_463599</name>
</gene>
<evidence type="ECO:0000313" key="12">
    <source>
        <dbReference type="Proteomes" id="UP000799424"/>
    </source>
</evidence>
<comment type="pathway">
    <text evidence="1">Amino-acid degradation; L-valine degradation.</text>
</comment>
<dbReference type="InterPro" id="IPR008927">
    <property type="entry name" value="6-PGluconate_DH-like_C_sf"/>
</dbReference>
<dbReference type="SUPFAM" id="SSF51735">
    <property type="entry name" value="NAD(P)-binding Rossmann-fold domains"/>
    <property type="match status" value="1"/>
</dbReference>
<dbReference type="AlphaFoldDB" id="A0A6A7AGK5"/>